<name>A0A9P7YF24_9HELO</name>
<accession>A0A9P7YF24</accession>
<dbReference type="PANTHER" id="PTHR31001">
    <property type="entry name" value="UNCHARACTERIZED TRANSCRIPTIONAL REGULATORY PROTEIN"/>
    <property type="match status" value="1"/>
</dbReference>
<evidence type="ECO:0000256" key="3">
    <source>
        <dbReference type="ARBA" id="ARBA00023242"/>
    </source>
</evidence>
<dbReference type="PANTHER" id="PTHR31001:SF49">
    <property type="entry name" value="ZN(II)2CYS6 TRANSCRIPTION FACTOR (EUROFUNG)"/>
    <property type="match status" value="1"/>
</dbReference>
<dbReference type="EMBL" id="MU251561">
    <property type="protein sequence ID" value="KAG9232196.1"/>
    <property type="molecule type" value="Genomic_DNA"/>
</dbReference>
<dbReference type="Proteomes" id="UP000824998">
    <property type="component" value="Unassembled WGS sequence"/>
</dbReference>
<feature type="compositionally biased region" description="Polar residues" evidence="4">
    <location>
        <begin position="142"/>
        <end position="153"/>
    </location>
</feature>
<gene>
    <name evidence="6" type="ORF">BJ875DRAFT_443401</name>
</gene>
<keyword evidence="3" id="KW-0539">Nucleus</keyword>
<dbReference type="Gene3D" id="4.10.240.10">
    <property type="entry name" value="Zn(2)-C6 fungal-type DNA-binding domain"/>
    <property type="match status" value="1"/>
</dbReference>
<evidence type="ECO:0000256" key="2">
    <source>
        <dbReference type="ARBA" id="ARBA00022723"/>
    </source>
</evidence>
<comment type="caution">
    <text evidence="6">The sequence shown here is derived from an EMBL/GenBank/DDBJ whole genome shotgun (WGS) entry which is preliminary data.</text>
</comment>
<dbReference type="GO" id="GO:0003677">
    <property type="term" value="F:DNA binding"/>
    <property type="evidence" value="ECO:0007669"/>
    <property type="project" value="InterPro"/>
</dbReference>
<dbReference type="AlphaFoldDB" id="A0A9P7YF24"/>
<dbReference type="InterPro" id="IPR007219">
    <property type="entry name" value="XnlR_reg_dom"/>
</dbReference>
<protein>
    <recommendedName>
        <fullName evidence="5">Zn(2)-C6 fungal-type domain-containing protein</fullName>
    </recommendedName>
</protein>
<evidence type="ECO:0000259" key="5">
    <source>
        <dbReference type="PROSITE" id="PS50048"/>
    </source>
</evidence>
<sequence>MQQDRGIGYRRNGKKQACEPCRKGKLACDHGVPHCGRCVRRRTTQKCIYHPAPMTRVRTSTPSHSSLITESTANSPMTAIQQPFDRLKASEARGPILKDDVVSPQSERSPTCVPTPIEDTTRKYKPPAGQYSHDDSWKTKQYPRSSQYQGPTSFSAVFSDDTSQDVLDIGEDTRKHPGAWPFGQPLHGRYRPNAPDVRRMEVVKALWNIPPRETCKRLLSGPTLALDITISQFMAEYCLETLWSNFGSLLEHPLTAENLGTLADVLFKNEERPLPPSPVDGIEWLNTFTGPHIRIEMIGVLFCGLGKAYLHLQDWDPLFSVPDNYGRNRKETAWRMTECADVCRKMCHMSETVNEIVSCLVNNLVILESATAGAESYLARSRHGDAVTCAITAGLHRLPDNANSRITTASECKRRIFASIYYRDKSTAALNGTPPMLGRLYCDVKPCLDISEEQLFSPPHELSLVISRLSADGWNTDGQLYGMTLCRGIWKLAAIREEILELALGTNVLISGELIADIHRRCEEVMNNLPEQLLFLNEDRTPKESTGHVLFYQARVMLDFLQNKFLLERVALARGFPHLSTLLCTAMENLEVVLMFWMKRDQLLSYTGYFDWIVCIWTSQAMQPTNNMQITFYGIPSAGTICVELLKKNSVIHHFPAFPRSDAIQKLTLFIGFLEWIRPTDGNYKLAGRLKKVIRKVLDHVLEPPHSDLPSPESQYDPTLLEMDNLNDMDWLNTIDWTHGSWIGL</sequence>
<dbReference type="PROSITE" id="PS50048">
    <property type="entry name" value="ZN2_CY6_FUNGAL_2"/>
    <property type="match status" value="1"/>
</dbReference>
<evidence type="ECO:0000256" key="1">
    <source>
        <dbReference type="ARBA" id="ARBA00004123"/>
    </source>
</evidence>
<feature type="region of interest" description="Disordered" evidence="4">
    <location>
        <begin position="95"/>
        <end position="153"/>
    </location>
</feature>
<dbReference type="GO" id="GO:0000981">
    <property type="term" value="F:DNA-binding transcription factor activity, RNA polymerase II-specific"/>
    <property type="evidence" value="ECO:0007669"/>
    <property type="project" value="InterPro"/>
</dbReference>
<dbReference type="Pfam" id="PF00172">
    <property type="entry name" value="Zn_clus"/>
    <property type="match status" value="1"/>
</dbReference>
<keyword evidence="7" id="KW-1185">Reference proteome</keyword>
<dbReference type="GO" id="GO:0005634">
    <property type="term" value="C:nucleus"/>
    <property type="evidence" value="ECO:0007669"/>
    <property type="project" value="UniProtKB-SubCell"/>
</dbReference>
<dbReference type="InterPro" id="IPR001138">
    <property type="entry name" value="Zn2Cys6_DnaBD"/>
</dbReference>
<dbReference type="CDD" id="cd00067">
    <property type="entry name" value="GAL4"/>
    <property type="match status" value="1"/>
</dbReference>
<reference evidence="6" key="1">
    <citation type="journal article" date="2021" name="IMA Fungus">
        <title>Genomic characterization of three marine fungi, including Emericellopsis atlantica sp. nov. with signatures of a generalist lifestyle and marine biomass degradation.</title>
        <authorList>
            <person name="Hagestad O.C."/>
            <person name="Hou L."/>
            <person name="Andersen J.H."/>
            <person name="Hansen E.H."/>
            <person name="Altermark B."/>
            <person name="Li C."/>
            <person name="Kuhnert E."/>
            <person name="Cox R.J."/>
            <person name="Crous P.W."/>
            <person name="Spatafora J.W."/>
            <person name="Lail K."/>
            <person name="Amirebrahimi M."/>
            <person name="Lipzen A."/>
            <person name="Pangilinan J."/>
            <person name="Andreopoulos W."/>
            <person name="Hayes R.D."/>
            <person name="Ng V."/>
            <person name="Grigoriev I.V."/>
            <person name="Jackson S.A."/>
            <person name="Sutton T.D.S."/>
            <person name="Dobson A.D.W."/>
            <person name="Rama T."/>
        </authorList>
    </citation>
    <scope>NUCLEOTIDE SEQUENCE</scope>
    <source>
        <strain evidence="6">TRa018bII</strain>
    </source>
</reference>
<dbReference type="InterPro" id="IPR050613">
    <property type="entry name" value="Sec_Metabolite_Reg"/>
</dbReference>
<evidence type="ECO:0000313" key="7">
    <source>
        <dbReference type="Proteomes" id="UP000824998"/>
    </source>
</evidence>
<dbReference type="InterPro" id="IPR036864">
    <property type="entry name" value="Zn2-C6_fun-type_DNA-bd_sf"/>
</dbReference>
<proteinExistence type="predicted"/>
<dbReference type="GO" id="GO:0006351">
    <property type="term" value="P:DNA-templated transcription"/>
    <property type="evidence" value="ECO:0007669"/>
    <property type="project" value="InterPro"/>
</dbReference>
<organism evidence="6 7">
    <name type="scientific">Amylocarpus encephaloides</name>
    <dbReference type="NCBI Taxonomy" id="45428"/>
    <lineage>
        <taxon>Eukaryota</taxon>
        <taxon>Fungi</taxon>
        <taxon>Dikarya</taxon>
        <taxon>Ascomycota</taxon>
        <taxon>Pezizomycotina</taxon>
        <taxon>Leotiomycetes</taxon>
        <taxon>Helotiales</taxon>
        <taxon>Helotiales incertae sedis</taxon>
        <taxon>Amylocarpus</taxon>
    </lineage>
</organism>
<dbReference type="PROSITE" id="PS00463">
    <property type="entry name" value="ZN2_CY6_FUNGAL_1"/>
    <property type="match status" value="1"/>
</dbReference>
<dbReference type="SUPFAM" id="SSF57701">
    <property type="entry name" value="Zn2/Cys6 DNA-binding domain"/>
    <property type="match status" value="1"/>
</dbReference>
<feature type="domain" description="Zn(2)-C6 fungal-type" evidence="5">
    <location>
        <begin position="17"/>
        <end position="49"/>
    </location>
</feature>
<evidence type="ECO:0000313" key="6">
    <source>
        <dbReference type="EMBL" id="KAG9232196.1"/>
    </source>
</evidence>
<comment type="subcellular location">
    <subcellularLocation>
        <location evidence="1">Nucleus</location>
    </subcellularLocation>
</comment>
<dbReference type="SMART" id="SM00066">
    <property type="entry name" value="GAL4"/>
    <property type="match status" value="1"/>
</dbReference>
<dbReference type="SMART" id="SM00906">
    <property type="entry name" value="Fungal_trans"/>
    <property type="match status" value="1"/>
</dbReference>
<keyword evidence="2" id="KW-0479">Metal-binding</keyword>
<dbReference type="GO" id="GO:0008270">
    <property type="term" value="F:zinc ion binding"/>
    <property type="evidence" value="ECO:0007669"/>
    <property type="project" value="InterPro"/>
</dbReference>
<dbReference type="OrthoDB" id="4898680at2759"/>
<evidence type="ECO:0000256" key="4">
    <source>
        <dbReference type="SAM" id="MobiDB-lite"/>
    </source>
</evidence>
<dbReference type="CDD" id="cd12148">
    <property type="entry name" value="fungal_TF_MHR"/>
    <property type="match status" value="1"/>
</dbReference>
<dbReference type="Pfam" id="PF04082">
    <property type="entry name" value="Fungal_trans"/>
    <property type="match status" value="1"/>
</dbReference>